<evidence type="ECO:0000259" key="5">
    <source>
        <dbReference type="Pfam" id="PF03118"/>
    </source>
</evidence>
<dbReference type="InterPro" id="IPR005822">
    <property type="entry name" value="Ribosomal_uL13"/>
</dbReference>
<dbReference type="SUPFAM" id="SSF52161">
    <property type="entry name" value="Ribosomal protein L13"/>
    <property type="match status" value="1"/>
</dbReference>
<dbReference type="PANTHER" id="PTHR11545">
    <property type="entry name" value="RIBOSOMAL PROTEIN L13"/>
    <property type="match status" value="1"/>
</dbReference>
<evidence type="ECO:0000313" key="6">
    <source>
        <dbReference type="EMBL" id="SVA46512.1"/>
    </source>
</evidence>
<dbReference type="SUPFAM" id="SSF47789">
    <property type="entry name" value="C-terminal domain of RNA polymerase alpha subunit"/>
    <property type="match status" value="1"/>
</dbReference>
<dbReference type="InterPro" id="IPR011260">
    <property type="entry name" value="RNAP_asu_C"/>
</dbReference>
<reference evidence="6" key="1">
    <citation type="submission" date="2018-05" db="EMBL/GenBank/DDBJ databases">
        <authorList>
            <person name="Lanie J.A."/>
            <person name="Ng W.-L."/>
            <person name="Kazmierczak K.M."/>
            <person name="Andrzejewski T.M."/>
            <person name="Davidsen T.M."/>
            <person name="Wayne K.J."/>
            <person name="Tettelin H."/>
            <person name="Glass J.I."/>
            <person name="Rusch D."/>
            <person name="Podicherti R."/>
            <person name="Tsui H.-C.T."/>
            <person name="Winkler M.E."/>
        </authorList>
    </citation>
    <scope>NUCLEOTIDE SEQUENCE</scope>
</reference>
<dbReference type="GO" id="GO:0003899">
    <property type="term" value="F:DNA-directed RNA polymerase activity"/>
    <property type="evidence" value="ECO:0007669"/>
    <property type="project" value="InterPro"/>
</dbReference>
<feature type="domain" description="RNA polymerase alpha subunit C-terminal" evidence="5">
    <location>
        <begin position="179"/>
        <end position="242"/>
    </location>
</feature>
<evidence type="ECO:0000256" key="3">
    <source>
        <dbReference type="ARBA" id="ARBA00023274"/>
    </source>
</evidence>
<dbReference type="GO" id="GO:0006412">
    <property type="term" value="P:translation"/>
    <property type="evidence" value="ECO:0007669"/>
    <property type="project" value="InterPro"/>
</dbReference>
<organism evidence="6">
    <name type="scientific">marine metagenome</name>
    <dbReference type="NCBI Taxonomy" id="408172"/>
    <lineage>
        <taxon>unclassified sequences</taxon>
        <taxon>metagenomes</taxon>
        <taxon>ecological metagenomes</taxon>
    </lineage>
</organism>
<feature type="non-terminal residue" evidence="6">
    <location>
        <position position="1"/>
    </location>
</feature>
<name>A0A381W212_9ZZZZ</name>
<dbReference type="GO" id="GO:0003735">
    <property type="term" value="F:structural constituent of ribosome"/>
    <property type="evidence" value="ECO:0007669"/>
    <property type="project" value="InterPro"/>
</dbReference>
<dbReference type="Pfam" id="PF00572">
    <property type="entry name" value="Ribosomal_L13"/>
    <property type="match status" value="1"/>
</dbReference>
<dbReference type="GO" id="GO:0003677">
    <property type="term" value="F:DNA binding"/>
    <property type="evidence" value="ECO:0007669"/>
    <property type="project" value="InterPro"/>
</dbReference>
<gene>
    <name evidence="6" type="ORF">METZ01_LOCUS99366</name>
</gene>
<dbReference type="NCBIfam" id="TIGR01066">
    <property type="entry name" value="rplM_bact"/>
    <property type="match status" value="1"/>
</dbReference>
<accession>A0A381W212</accession>
<dbReference type="GO" id="GO:0022625">
    <property type="term" value="C:cytosolic large ribosomal subunit"/>
    <property type="evidence" value="ECO:0007669"/>
    <property type="project" value="TreeGrafter"/>
</dbReference>
<dbReference type="HAMAP" id="MF_01366">
    <property type="entry name" value="Ribosomal_uL13"/>
    <property type="match status" value="1"/>
</dbReference>
<dbReference type="Gene3D" id="1.10.150.20">
    <property type="entry name" value="5' to 3' exonuclease, C-terminal subdomain"/>
    <property type="match status" value="1"/>
</dbReference>
<dbReference type="CDD" id="cd00392">
    <property type="entry name" value="Ribosomal_L13"/>
    <property type="match status" value="1"/>
</dbReference>
<dbReference type="Gene3D" id="3.90.1180.10">
    <property type="entry name" value="Ribosomal protein L13"/>
    <property type="match status" value="1"/>
</dbReference>
<sequence length="251" mass="27134">VSTYTPKKGDIQRAWHVVDADGLILGRLASEVAKILRGKHKPTFTPHQDTGDHVVIVNADKVVLSGSKRTDKAVYSHSGYPGGLKTKTYGNLLADRPEEALRTTIGGMLPKNRLGRQMLTKLKIYSGGDHPHDAQKPQQLELEHTRLRGPKEIKPVESKTTEVKASDSQEEPVEASNSESEEMETSGNVSLQNLGLTTAVINNLAAGGITTIEELVSKTSEDVLGIAKIGPKTVEQIIAGLKDNGFSLKEI</sequence>
<dbReference type="InterPro" id="IPR005823">
    <property type="entry name" value="Ribosomal_uL13_bac-type"/>
</dbReference>
<evidence type="ECO:0000256" key="2">
    <source>
        <dbReference type="ARBA" id="ARBA00022980"/>
    </source>
</evidence>
<dbReference type="GO" id="GO:0017148">
    <property type="term" value="P:negative regulation of translation"/>
    <property type="evidence" value="ECO:0007669"/>
    <property type="project" value="TreeGrafter"/>
</dbReference>
<keyword evidence="3" id="KW-0687">Ribonucleoprotein</keyword>
<feature type="compositionally biased region" description="Acidic residues" evidence="4">
    <location>
        <begin position="168"/>
        <end position="184"/>
    </location>
</feature>
<feature type="region of interest" description="Disordered" evidence="4">
    <location>
        <begin position="125"/>
        <end position="187"/>
    </location>
</feature>
<protein>
    <recommendedName>
        <fullName evidence="5">RNA polymerase alpha subunit C-terminal domain-containing protein</fullName>
    </recommendedName>
</protein>
<dbReference type="AlphaFoldDB" id="A0A381W212"/>
<dbReference type="GO" id="GO:0006351">
    <property type="term" value="P:DNA-templated transcription"/>
    <property type="evidence" value="ECO:0007669"/>
    <property type="project" value="InterPro"/>
</dbReference>
<proteinExistence type="inferred from homology"/>
<dbReference type="GO" id="GO:0003729">
    <property type="term" value="F:mRNA binding"/>
    <property type="evidence" value="ECO:0007669"/>
    <property type="project" value="TreeGrafter"/>
</dbReference>
<dbReference type="InterPro" id="IPR036899">
    <property type="entry name" value="Ribosomal_uL13_sf"/>
</dbReference>
<dbReference type="EMBL" id="UINC01010459">
    <property type="protein sequence ID" value="SVA46512.1"/>
    <property type="molecule type" value="Genomic_DNA"/>
</dbReference>
<dbReference type="PANTHER" id="PTHR11545:SF2">
    <property type="entry name" value="LARGE RIBOSOMAL SUBUNIT PROTEIN UL13M"/>
    <property type="match status" value="1"/>
</dbReference>
<feature type="compositionally biased region" description="Basic and acidic residues" evidence="4">
    <location>
        <begin position="129"/>
        <end position="167"/>
    </location>
</feature>
<comment type="similarity">
    <text evidence="1">Belongs to the universal ribosomal protein uL13 family.</text>
</comment>
<dbReference type="FunFam" id="3.90.1180.10:FF:000001">
    <property type="entry name" value="50S ribosomal protein L13"/>
    <property type="match status" value="1"/>
</dbReference>
<keyword evidence="2" id="KW-0689">Ribosomal protein</keyword>
<evidence type="ECO:0000256" key="1">
    <source>
        <dbReference type="ARBA" id="ARBA00006227"/>
    </source>
</evidence>
<evidence type="ECO:0000256" key="4">
    <source>
        <dbReference type="SAM" id="MobiDB-lite"/>
    </source>
</evidence>
<dbReference type="Pfam" id="PF03118">
    <property type="entry name" value="RNA_pol_A_CTD"/>
    <property type="match status" value="1"/>
</dbReference>